<evidence type="ECO:0000256" key="6">
    <source>
        <dbReference type="ARBA" id="ARBA00022989"/>
    </source>
</evidence>
<dbReference type="GeneID" id="28835374"/>
<dbReference type="AlphaFoldDB" id="A0A1B8GVC2"/>
<feature type="transmembrane region" description="Helical" evidence="13">
    <location>
        <begin position="394"/>
        <end position="418"/>
    </location>
</feature>
<sequence>MASTARAHINGNHESTVRPRLGKPANPRVSRTKSTESMTMDMGETGSSSSHTSGRSTPVPSDAPPSVQVVSSTRKQVRADVRRRLFPTIEYASRVSHFDPDSDYRDFQGFFVLFWIGLAIMAITTMARNMKDTGNPFRHEIWQLFTVKTWELAVADFFMSATMCISLPLHRLFRSFDILRWKNTGMIIQSLFEAAWFSIWIAVPFHFEWTWTAQVFLVLHTLTLLMKMHSYAFYNGHLSEAERRLKELDKPSTASKEPAYQYPPSGPISAEDKGFFPYNSSEKSDLSSLREDLARELVSPLGNQAYPKNLTWGNFIDFLFCPTLCYELEYPRTSRIRWDQLAYKILAVFGVIFLLTITSEEFIVPVLQNSGPRIQEATSASETLLVLAETISQLLFPFMITFLLVFLVIFEYALGAFAEMTRFADRHFYSDWWNSTDWLEFSREWNIPVHHFFRRHVYIASVPHIGKPMATLITFLISAIGHEIVMACITKKIRGYGFLAQMSQLPIVMIQRTKWSKGRRVLNNAAFWSSMILGLSMICSLYVLV</sequence>
<dbReference type="InterPro" id="IPR014371">
    <property type="entry name" value="Oat_ACAT_DAG_ARE"/>
</dbReference>
<evidence type="ECO:0000256" key="2">
    <source>
        <dbReference type="ARBA" id="ARBA00009010"/>
    </source>
</evidence>
<keyword evidence="4 13" id="KW-0812">Transmembrane</keyword>
<evidence type="ECO:0000256" key="13">
    <source>
        <dbReference type="SAM" id="Phobius"/>
    </source>
</evidence>
<name>A0A1B8GVC2_9PEZI</name>
<evidence type="ECO:0000256" key="8">
    <source>
        <dbReference type="ARBA" id="ARBA00023315"/>
    </source>
</evidence>
<keyword evidence="3 10" id="KW-0808">Transferase</keyword>
<keyword evidence="7 10" id="KW-0472">Membrane</keyword>
<comment type="function">
    <text evidence="9">Sterol O-acyltransferase that catalyzes the formation of stery esters.</text>
</comment>
<evidence type="ECO:0000256" key="4">
    <source>
        <dbReference type="ARBA" id="ARBA00022692"/>
    </source>
</evidence>
<feature type="transmembrane region" description="Helical" evidence="13">
    <location>
        <begin position="521"/>
        <end position="544"/>
    </location>
</feature>
<feature type="active site" evidence="11">
    <location>
        <position position="482"/>
    </location>
</feature>
<dbReference type="GO" id="GO:0005789">
    <property type="term" value="C:endoplasmic reticulum membrane"/>
    <property type="evidence" value="ECO:0007669"/>
    <property type="project" value="UniProtKB-SubCell"/>
</dbReference>
<proteinExistence type="inferred from homology"/>
<evidence type="ECO:0000256" key="5">
    <source>
        <dbReference type="ARBA" id="ARBA00022824"/>
    </source>
</evidence>
<feature type="transmembrane region" description="Helical" evidence="13">
    <location>
        <begin position="110"/>
        <end position="130"/>
    </location>
</feature>
<keyword evidence="8 10" id="KW-0012">Acyltransferase</keyword>
<evidence type="ECO:0000256" key="7">
    <source>
        <dbReference type="ARBA" id="ARBA00023136"/>
    </source>
</evidence>
<feature type="region of interest" description="Disordered" evidence="12">
    <location>
        <begin position="1"/>
        <end position="75"/>
    </location>
</feature>
<keyword evidence="15" id="KW-1185">Reference proteome</keyword>
<comment type="subcellular location">
    <subcellularLocation>
        <location evidence="1 10">Endoplasmic reticulum membrane</location>
        <topology evidence="1 10">Multi-pass membrane protein</topology>
    </subcellularLocation>
</comment>
<dbReference type="Pfam" id="PF03062">
    <property type="entry name" value="MBOAT"/>
    <property type="match status" value="1"/>
</dbReference>
<dbReference type="InterPro" id="IPR004299">
    <property type="entry name" value="MBOAT_fam"/>
</dbReference>
<comment type="similarity">
    <text evidence="2 10">Belongs to the membrane-bound acyltransferase family. Sterol o-acyltransferase subfamily.</text>
</comment>
<evidence type="ECO:0000256" key="1">
    <source>
        <dbReference type="ARBA" id="ARBA00004477"/>
    </source>
</evidence>
<evidence type="ECO:0000313" key="15">
    <source>
        <dbReference type="Proteomes" id="UP000091956"/>
    </source>
</evidence>
<evidence type="ECO:0000256" key="3">
    <source>
        <dbReference type="ARBA" id="ARBA00022679"/>
    </source>
</evidence>
<feature type="transmembrane region" description="Helical" evidence="13">
    <location>
        <begin position="341"/>
        <end position="359"/>
    </location>
</feature>
<dbReference type="GO" id="GO:0034737">
    <property type="term" value="F:ergosterol O-acyltransferase activity"/>
    <property type="evidence" value="ECO:0007669"/>
    <property type="project" value="TreeGrafter"/>
</dbReference>
<dbReference type="Proteomes" id="UP000091956">
    <property type="component" value="Unassembled WGS sequence"/>
</dbReference>
<reference evidence="15" key="2">
    <citation type="journal article" date="2018" name="Nat. Commun.">
        <title>Extreme sensitivity to ultraviolet light in the fungal pathogen causing white-nose syndrome of bats.</title>
        <authorList>
            <person name="Palmer J.M."/>
            <person name="Drees K.P."/>
            <person name="Foster J.T."/>
            <person name="Lindner D.L."/>
        </authorList>
    </citation>
    <scope>NUCLEOTIDE SEQUENCE [LARGE SCALE GENOMIC DNA]</scope>
    <source>
        <strain evidence="15">UAMH 10579</strain>
    </source>
</reference>
<keyword evidence="6 13" id="KW-1133">Transmembrane helix</keyword>
<protein>
    <recommendedName>
        <fullName evidence="10">O-acyltransferase</fullName>
    </recommendedName>
</protein>
<evidence type="ECO:0000256" key="12">
    <source>
        <dbReference type="SAM" id="MobiDB-lite"/>
    </source>
</evidence>
<evidence type="ECO:0000256" key="9">
    <source>
        <dbReference type="ARBA" id="ARBA00023568"/>
    </source>
</evidence>
<dbReference type="GO" id="GO:0008204">
    <property type="term" value="P:ergosterol metabolic process"/>
    <property type="evidence" value="ECO:0007669"/>
    <property type="project" value="TreeGrafter"/>
</dbReference>
<dbReference type="PANTHER" id="PTHR10408">
    <property type="entry name" value="STEROL O-ACYLTRANSFERASE"/>
    <property type="match status" value="1"/>
</dbReference>
<evidence type="ECO:0000256" key="11">
    <source>
        <dbReference type="PIRSR" id="PIRSR000439-1"/>
    </source>
</evidence>
<feature type="transmembrane region" description="Helical" evidence="13">
    <location>
        <begin position="185"/>
        <end position="203"/>
    </location>
</feature>
<feature type="compositionally biased region" description="Low complexity" evidence="12">
    <location>
        <begin position="43"/>
        <end position="57"/>
    </location>
</feature>
<dbReference type="EMBL" id="KV460211">
    <property type="protein sequence ID" value="OBT99773.2"/>
    <property type="molecule type" value="Genomic_DNA"/>
</dbReference>
<reference evidence="14 15" key="1">
    <citation type="submission" date="2016-03" db="EMBL/GenBank/DDBJ databases">
        <title>Comparative genomics of Pseudogymnoascus destructans, the fungus causing white-nose syndrome of bats.</title>
        <authorList>
            <person name="Palmer J.M."/>
            <person name="Drees K.P."/>
            <person name="Foster J.T."/>
            <person name="Lindner D.L."/>
        </authorList>
    </citation>
    <scope>NUCLEOTIDE SEQUENCE [LARGE SCALE GENOMIC DNA]</scope>
    <source>
        <strain evidence="14 15">UAMH 10579</strain>
    </source>
</reference>
<dbReference type="PIRSF" id="PIRSF000439">
    <property type="entry name" value="Oat_ACAT_DAG_ARE"/>
    <property type="match status" value="1"/>
</dbReference>
<evidence type="ECO:0000313" key="14">
    <source>
        <dbReference type="EMBL" id="OBT99773.2"/>
    </source>
</evidence>
<keyword evidence="5 10" id="KW-0256">Endoplasmic reticulum</keyword>
<evidence type="ECO:0000256" key="10">
    <source>
        <dbReference type="PIRNR" id="PIRNR000439"/>
    </source>
</evidence>
<dbReference type="PANTHER" id="PTHR10408:SF9">
    <property type="entry name" value="STEROL O-ACYLTRANSFERASE 2-RELATED"/>
    <property type="match status" value="1"/>
</dbReference>
<feature type="transmembrane region" description="Helical" evidence="13">
    <location>
        <begin position="209"/>
        <end position="226"/>
    </location>
</feature>
<accession>A0A1B8GVC2</accession>
<dbReference type="RefSeq" id="XP_018133506.2">
    <property type="nucleotide sequence ID" value="XM_018271502.2"/>
</dbReference>
<feature type="transmembrane region" description="Helical" evidence="13">
    <location>
        <begin position="150"/>
        <end position="173"/>
    </location>
</feature>
<dbReference type="STRING" id="342668.A0A1B8GVC2"/>
<organism evidence="14 15">
    <name type="scientific">Pseudogymnoascus verrucosus</name>
    <dbReference type="NCBI Taxonomy" id="342668"/>
    <lineage>
        <taxon>Eukaryota</taxon>
        <taxon>Fungi</taxon>
        <taxon>Dikarya</taxon>
        <taxon>Ascomycota</taxon>
        <taxon>Pezizomycotina</taxon>
        <taxon>Leotiomycetes</taxon>
        <taxon>Thelebolales</taxon>
        <taxon>Thelebolaceae</taxon>
        <taxon>Pseudogymnoascus</taxon>
    </lineage>
</organism>
<gene>
    <name evidence="14" type="ORF">VE01_01988</name>
</gene>